<dbReference type="InterPro" id="IPR036412">
    <property type="entry name" value="HAD-like_sf"/>
</dbReference>
<feature type="active site" description="Proton donor" evidence="2">
    <location>
        <position position="54"/>
    </location>
</feature>
<dbReference type="AlphaFoldDB" id="A0A6A4G9P3"/>
<feature type="active site" description="Nucleophile" evidence="2">
    <location>
        <position position="52"/>
    </location>
</feature>
<dbReference type="InterPro" id="IPR023214">
    <property type="entry name" value="HAD_sf"/>
</dbReference>
<dbReference type="InterPro" id="IPR006349">
    <property type="entry name" value="PGP_euk"/>
</dbReference>
<evidence type="ECO:0000313" key="5">
    <source>
        <dbReference type="EMBL" id="KAE9360637.1"/>
    </source>
</evidence>
<feature type="binding site" evidence="4">
    <location>
        <position position="52"/>
    </location>
    <ligand>
        <name>Mg(2+)</name>
        <dbReference type="ChEBI" id="CHEBI:18420"/>
    </ligand>
</feature>
<feature type="binding site" evidence="3">
    <location>
        <position position="242"/>
    </location>
    <ligand>
        <name>substrate</name>
    </ligand>
</feature>
<dbReference type="SUPFAM" id="SSF56784">
    <property type="entry name" value="HAD-like"/>
    <property type="match status" value="1"/>
</dbReference>
<protein>
    <recommendedName>
        <fullName evidence="7">4-nitrophenylphosphatase</fullName>
    </recommendedName>
</protein>
<keyword evidence="1" id="KW-0378">Hydrolase</keyword>
<dbReference type="GO" id="GO:0005737">
    <property type="term" value="C:cytoplasm"/>
    <property type="evidence" value="ECO:0007669"/>
    <property type="project" value="TreeGrafter"/>
</dbReference>
<dbReference type="GO" id="GO:0016791">
    <property type="term" value="F:phosphatase activity"/>
    <property type="evidence" value="ECO:0007669"/>
    <property type="project" value="InterPro"/>
</dbReference>
<sequence>MQRAHFSIPPKQPRTTIITSSFSMATSKKITQRLTRDAFKQWIQGLDAFLFDCDGVLWRGAAPIEGAANMISLLRSLNKRVVFVTNNATNSRATYVKKLASQGITAVEADIVTSAWATVQYMKQHKIEGKVYMVGEAGLQTELELEGYQVSGMEHSDIKGLPHVPDIDMETKAVVCGLDRYFSYYKMAYATACVLQIPGCHFIGTNPDSTFPTDGAIIPGGGSLVHMLECAIGHPPEAVCGKPSQDLLQTILATYNLDPSRTCMVGDRLSTDIEFGNVGGLNTLLVLTGITLESELGSIDNVHHVPDHYIDSVDGINQLHAETLEN</sequence>
<dbReference type="Pfam" id="PF13242">
    <property type="entry name" value="Hydrolase_like"/>
    <property type="match status" value="1"/>
</dbReference>
<reference evidence="5 6" key="1">
    <citation type="submission" date="2018-08" db="EMBL/GenBank/DDBJ databases">
        <title>Genomic investigation of the strawberry pathogen Phytophthora fragariae indicates pathogenicity is determined by transcriptional variation in three key races.</title>
        <authorList>
            <person name="Adams T.M."/>
            <person name="Armitage A.D."/>
            <person name="Sobczyk M.K."/>
            <person name="Bates H.J."/>
            <person name="Dunwell J.M."/>
            <person name="Nellist C.F."/>
            <person name="Harrison R.J."/>
        </authorList>
    </citation>
    <scope>NUCLEOTIDE SEQUENCE [LARGE SCALE GENOMIC DNA]</scope>
    <source>
        <strain evidence="5 6">SCRP333</strain>
    </source>
</reference>
<keyword evidence="6" id="KW-1185">Reference proteome</keyword>
<evidence type="ECO:0000256" key="4">
    <source>
        <dbReference type="PIRSR" id="PIRSR000915-3"/>
    </source>
</evidence>
<evidence type="ECO:0000256" key="3">
    <source>
        <dbReference type="PIRSR" id="PIRSR000915-2"/>
    </source>
</evidence>
<dbReference type="NCBIfam" id="TIGR01460">
    <property type="entry name" value="HAD-SF-IIA"/>
    <property type="match status" value="1"/>
</dbReference>
<evidence type="ECO:0000256" key="1">
    <source>
        <dbReference type="ARBA" id="ARBA00022801"/>
    </source>
</evidence>
<dbReference type="PIRSF" id="PIRSF000915">
    <property type="entry name" value="PGP-type_phosphatase"/>
    <property type="match status" value="1"/>
</dbReference>
<comment type="cofactor">
    <cofactor evidence="4">
        <name>Mg(2+)</name>
        <dbReference type="ChEBI" id="CHEBI:18420"/>
    </cofactor>
    <text evidence="4">Divalent metal ions. Mg(2+) is the most effective.</text>
</comment>
<keyword evidence="4" id="KW-0479">Metal-binding</keyword>
<feature type="binding site" evidence="4">
    <location>
        <position position="54"/>
    </location>
    <ligand>
        <name>Mg(2+)</name>
        <dbReference type="ChEBI" id="CHEBI:18420"/>
    </ligand>
</feature>
<dbReference type="Proteomes" id="UP000434957">
    <property type="component" value="Unassembled WGS sequence"/>
</dbReference>
<dbReference type="NCBIfam" id="TIGR01452">
    <property type="entry name" value="PGP_euk"/>
    <property type="match status" value="1"/>
</dbReference>
<feature type="binding site" evidence="4">
    <location>
        <position position="267"/>
    </location>
    <ligand>
        <name>Mg(2+)</name>
        <dbReference type="ChEBI" id="CHEBI:18420"/>
    </ligand>
</feature>
<organism evidence="5 6">
    <name type="scientific">Phytophthora rubi</name>
    <dbReference type="NCBI Taxonomy" id="129364"/>
    <lineage>
        <taxon>Eukaryota</taxon>
        <taxon>Sar</taxon>
        <taxon>Stramenopiles</taxon>
        <taxon>Oomycota</taxon>
        <taxon>Peronosporomycetes</taxon>
        <taxon>Peronosporales</taxon>
        <taxon>Peronosporaceae</taxon>
        <taxon>Phytophthora</taxon>
    </lineage>
</organism>
<keyword evidence="4" id="KW-0460">Magnesium</keyword>
<name>A0A6A4G9P3_9STRA</name>
<gene>
    <name evidence="5" type="ORF">PR003_g74</name>
</gene>
<dbReference type="InterPro" id="IPR006357">
    <property type="entry name" value="HAD-SF_hydro_IIA"/>
</dbReference>
<dbReference type="GO" id="GO:0046872">
    <property type="term" value="F:metal ion binding"/>
    <property type="evidence" value="ECO:0007669"/>
    <property type="project" value="UniProtKB-KW"/>
</dbReference>
<comment type="caution">
    <text evidence="5">The sequence shown here is derived from an EMBL/GenBank/DDBJ whole genome shotgun (WGS) entry which is preliminary data.</text>
</comment>
<accession>A0A6A4G9P3</accession>
<dbReference type="Pfam" id="PF13344">
    <property type="entry name" value="Hydrolase_6"/>
    <property type="match status" value="1"/>
</dbReference>
<proteinExistence type="predicted"/>
<evidence type="ECO:0000313" key="6">
    <source>
        <dbReference type="Proteomes" id="UP000434957"/>
    </source>
</evidence>
<dbReference type="PANTHER" id="PTHR19288">
    <property type="entry name" value="4-NITROPHENYLPHOSPHATASE-RELATED"/>
    <property type="match status" value="1"/>
</dbReference>
<dbReference type="PANTHER" id="PTHR19288:SF46">
    <property type="entry name" value="HALOACID DEHALOGENASE-LIKE HYDROLASE DOMAIN-CONTAINING PROTEIN 2"/>
    <property type="match status" value="1"/>
</dbReference>
<dbReference type="EMBL" id="QXFT01000002">
    <property type="protein sequence ID" value="KAE9360637.1"/>
    <property type="molecule type" value="Genomic_DNA"/>
</dbReference>
<evidence type="ECO:0008006" key="7">
    <source>
        <dbReference type="Google" id="ProtNLM"/>
    </source>
</evidence>
<dbReference type="Gene3D" id="3.40.50.1000">
    <property type="entry name" value="HAD superfamily/HAD-like"/>
    <property type="match status" value="2"/>
</dbReference>
<evidence type="ECO:0000256" key="2">
    <source>
        <dbReference type="PIRSR" id="PIRSR000915-1"/>
    </source>
</evidence>